<dbReference type="Proteomes" id="UP001063350">
    <property type="component" value="Chromosome"/>
</dbReference>
<sequence>MKVKVNLDHKTPDPAIGIIKRMNHDKLLVKFYRIIDSVFMIHNEAGAGIPDQVFNFARWSSCEFLALAKKYRSLPRVGFKAVPVCIGQDVFEKIGM</sequence>
<dbReference type="AlphaFoldDB" id="A0A915TZS8"/>
<dbReference type="KEGG" id="ddu:GF1_11650"/>
<proteinExistence type="predicted"/>
<protein>
    <submittedName>
        <fullName evidence="1">Uncharacterized protein</fullName>
    </submittedName>
</protein>
<evidence type="ECO:0000313" key="2">
    <source>
        <dbReference type="Proteomes" id="UP001063350"/>
    </source>
</evidence>
<gene>
    <name evidence="1" type="ORF">GF1_11650</name>
</gene>
<accession>A0A915TZS8</accession>
<organism evidence="1 2">
    <name type="scientific">Desulfolithobacter dissulfuricans</name>
    <dbReference type="NCBI Taxonomy" id="2795293"/>
    <lineage>
        <taxon>Bacteria</taxon>
        <taxon>Pseudomonadati</taxon>
        <taxon>Thermodesulfobacteriota</taxon>
        <taxon>Desulfobulbia</taxon>
        <taxon>Desulfobulbales</taxon>
        <taxon>Desulfobulbaceae</taxon>
        <taxon>Desulfolithobacter</taxon>
    </lineage>
</organism>
<reference evidence="1" key="1">
    <citation type="submission" date="2020-12" db="EMBL/GenBank/DDBJ databases">
        <title>Desulfobium dissulfuricans gen. nov., sp. nov., a novel mesophilic, sulfate-reducing bacterium isolated from a deep-sea hydrothermal vent.</title>
        <authorList>
            <person name="Hashimoto Y."/>
            <person name="Tame A."/>
            <person name="Sawayama S."/>
            <person name="Miyazaki J."/>
            <person name="Takai K."/>
            <person name="Nakagawa S."/>
        </authorList>
    </citation>
    <scope>NUCLEOTIDE SEQUENCE</scope>
    <source>
        <strain evidence="1">GF1</strain>
    </source>
</reference>
<keyword evidence="2" id="KW-1185">Reference proteome</keyword>
<dbReference type="EMBL" id="AP024233">
    <property type="protein sequence ID" value="BCO08789.1"/>
    <property type="molecule type" value="Genomic_DNA"/>
</dbReference>
<evidence type="ECO:0000313" key="1">
    <source>
        <dbReference type="EMBL" id="BCO08789.1"/>
    </source>
</evidence>
<name>A0A915TZS8_9BACT</name>